<dbReference type="EMBL" id="LITT01000006">
    <property type="protein sequence ID" value="OAA91403.1"/>
    <property type="molecule type" value="Genomic_DNA"/>
</dbReference>
<dbReference type="Proteomes" id="UP000077407">
    <property type="component" value="Unassembled WGS sequence"/>
</dbReference>
<dbReference type="RefSeq" id="WP_063554267.1">
    <property type="nucleotide sequence ID" value="NZ_LITT01000006.1"/>
</dbReference>
<gene>
    <name evidence="2" type="ORF">WY13_00660</name>
</gene>
<accession>A0A166RZP4</accession>
<reference evidence="2 3" key="1">
    <citation type="journal article" date="2015" name="Biotechnol. Bioeng.">
        <title>Genome sequence and phenotypic characterization of Caulobacter segnis.</title>
        <authorList>
            <person name="Patel S."/>
            <person name="Fletcher B."/>
            <person name="Scott D.C."/>
            <person name="Ely B."/>
        </authorList>
    </citation>
    <scope>NUCLEOTIDE SEQUENCE [LARGE SCALE GENOMIC DNA]</scope>
    <source>
        <strain evidence="2 3">ERI-2</strain>
    </source>
</reference>
<feature type="coiled-coil region" evidence="1">
    <location>
        <begin position="9"/>
        <end position="73"/>
    </location>
</feature>
<evidence type="ECO:0000313" key="2">
    <source>
        <dbReference type="EMBL" id="OAA91403.1"/>
    </source>
</evidence>
<keyword evidence="1" id="KW-0175">Coiled coil</keyword>
<evidence type="ECO:0000313" key="3">
    <source>
        <dbReference type="Proteomes" id="UP000077407"/>
    </source>
</evidence>
<sequence length="73" mass="8611">MYDFEKMSIPKLEKKIAELKDFLEDIEEEKSLVLGQRGIHLSSATVGKYEAEIEQINKRINELEELLRKKRCD</sequence>
<dbReference type="AlphaFoldDB" id="A0A166RZP4"/>
<organism evidence="2 3">
    <name type="scientific">Clostridium ljungdahlii</name>
    <dbReference type="NCBI Taxonomy" id="1538"/>
    <lineage>
        <taxon>Bacteria</taxon>
        <taxon>Bacillati</taxon>
        <taxon>Bacillota</taxon>
        <taxon>Clostridia</taxon>
        <taxon>Eubacteriales</taxon>
        <taxon>Clostridiaceae</taxon>
        <taxon>Clostridium</taxon>
    </lineage>
</organism>
<evidence type="ECO:0008006" key="4">
    <source>
        <dbReference type="Google" id="ProtNLM"/>
    </source>
</evidence>
<evidence type="ECO:0000256" key="1">
    <source>
        <dbReference type="SAM" id="Coils"/>
    </source>
</evidence>
<proteinExistence type="predicted"/>
<protein>
    <recommendedName>
        <fullName evidence="4">50S ribosomal protein L29</fullName>
    </recommendedName>
</protein>
<name>A0A166RZP4_9CLOT</name>
<dbReference type="PATRIC" id="fig|1538.10.peg.1156"/>
<comment type="caution">
    <text evidence="2">The sequence shown here is derived from an EMBL/GenBank/DDBJ whole genome shotgun (WGS) entry which is preliminary data.</text>
</comment>
<dbReference type="OrthoDB" id="1912014at2"/>